<dbReference type="Gene3D" id="1.10.1220.10">
    <property type="entry name" value="Met repressor-like"/>
    <property type="match status" value="1"/>
</dbReference>
<evidence type="ECO:0000313" key="2">
    <source>
        <dbReference type="EMBL" id="MFC0200830.1"/>
    </source>
</evidence>
<comment type="caution">
    <text evidence="2">The sequence shown here is derived from an EMBL/GenBank/DDBJ whole genome shotgun (WGS) entry which is preliminary data.</text>
</comment>
<dbReference type="InterPro" id="IPR005569">
    <property type="entry name" value="Arc_DNA-bd_dom"/>
</dbReference>
<dbReference type="RefSeq" id="WP_265507962.1">
    <property type="nucleotide sequence ID" value="NZ_JAOTBE010000049.1"/>
</dbReference>
<protein>
    <submittedName>
        <fullName evidence="2">Arc family DNA-binding protein</fullName>
    </submittedName>
</protein>
<keyword evidence="3" id="KW-1185">Reference proteome</keyword>
<dbReference type="InterPro" id="IPR010985">
    <property type="entry name" value="Ribbon_hlx_hlx"/>
</dbReference>
<feature type="domain" description="Arc-like DNA binding" evidence="1">
    <location>
        <begin position="7"/>
        <end position="45"/>
    </location>
</feature>
<keyword evidence="2" id="KW-0238">DNA-binding</keyword>
<reference evidence="2 3" key="1">
    <citation type="submission" date="2024-09" db="EMBL/GenBank/DDBJ databases">
        <authorList>
            <person name="Sun Q."/>
            <person name="Mori K."/>
        </authorList>
    </citation>
    <scope>NUCLEOTIDE SEQUENCE [LARGE SCALE GENOMIC DNA]</scope>
    <source>
        <strain evidence="2 3">CCM 7904</strain>
    </source>
</reference>
<organism evidence="2 3">
    <name type="scientific">Paracoccus rhizosphaerae</name>
    <dbReference type="NCBI Taxonomy" id="1133347"/>
    <lineage>
        <taxon>Bacteria</taxon>
        <taxon>Pseudomonadati</taxon>
        <taxon>Pseudomonadota</taxon>
        <taxon>Alphaproteobacteria</taxon>
        <taxon>Rhodobacterales</taxon>
        <taxon>Paracoccaceae</taxon>
        <taxon>Paracoccus</taxon>
    </lineage>
</organism>
<dbReference type="InterPro" id="IPR013321">
    <property type="entry name" value="Arc_rbn_hlx_hlx"/>
</dbReference>
<name>A0ABV6CJB1_9RHOB</name>
<dbReference type="GO" id="GO:0003677">
    <property type="term" value="F:DNA binding"/>
    <property type="evidence" value="ECO:0007669"/>
    <property type="project" value="UniProtKB-KW"/>
</dbReference>
<dbReference type="Pfam" id="PF03869">
    <property type="entry name" value="Arc"/>
    <property type="match status" value="1"/>
</dbReference>
<gene>
    <name evidence="2" type="ORF">ACFFIZ_11045</name>
</gene>
<sequence length="199" mass="22583">MTISTNRESDRFMLRLPDGMRDIIRREAEQNNRSMNAEIVATLQSHYESGGLELPESILTVLRGLAEIRQTPVQSLIITALRRLYGQSVDADRDPLVIDVPPPLREKLTSIMHTSESTRTLLGEFHSYLDEKYRTDIEGYDGKDLLDEIANHTKMLQNSLLSQDSKQVLINSIYKKTEQLKNMLKHRVSAAPSADDADS</sequence>
<dbReference type="Proteomes" id="UP001589795">
    <property type="component" value="Unassembled WGS sequence"/>
</dbReference>
<accession>A0ABV6CJB1</accession>
<evidence type="ECO:0000259" key="1">
    <source>
        <dbReference type="Pfam" id="PF03869"/>
    </source>
</evidence>
<dbReference type="SUPFAM" id="SSF47598">
    <property type="entry name" value="Ribbon-helix-helix"/>
    <property type="match status" value="1"/>
</dbReference>
<evidence type="ECO:0000313" key="3">
    <source>
        <dbReference type="Proteomes" id="UP001589795"/>
    </source>
</evidence>
<proteinExistence type="predicted"/>
<dbReference type="EMBL" id="JBHLWQ010000103">
    <property type="protein sequence ID" value="MFC0200830.1"/>
    <property type="molecule type" value="Genomic_DNA"/>
</dbReference>